<organism evidence="2 3">
    <name type="scientific">Triticum urartu</name>
    <name type="common">Red wild einkorn</name>
    <name type="synonym">Crithodium urartu</name>
    <dbReference type="NCBI Taxonomy" id="4572"/>
    <lineage>
        <taxon>Eukaryota</taxon>
        <taxon>Viridiplantae</taxon>
        <taxon>Streptophyta</taxon>
        <taxon>Embryophyta</taxon>
        <taxon>Tracheophyta</taxon>
        <taxon>Spermatophyta</taxon>
        <taxon>Magnoliopsida</taxon>
        <taxon>Liliopsida</taxon>
        <taxon>Poales</taxon>
        <taxon>Poaceae</taxon>
        <taxon>BOP clade</taxon>
        <taxon>Pooideae</taxon>
        <taxon>Triticodae</taxon>
        <taxon>Triticeae</taxon>
        <taxon>Triticinae</taxon>
        <taxon>Triticum</taxon>
    </lineage>
</organism>
<evidence type="ECO:0000256" key="1">
    <source>
        <dbReference type="SAM" id="SignalP"/>
    </source>
</evidence>
<feature type="chain" id="PRO_5035932778" evidence="1">
    <location>
        <begin position="19"/>
        <end position="69"/>
    </location>
</feature>
<keyword evidence="1" id="KW-0732">Signal</keyword>
<proteinExistence type="predicted"/>
<dbReference type="Gramene" id="TuG1812G0700003587.01.T01">
    <property type="protein sequence ID" value="TuG1812G0700003587.01.T01.cds272318"/>
    <property type="gene ID" value="TuG1812G0700003587.01"/>
</dbReference>
<evidence type="ECO:0000313" key="3">
    <source>
        <dbReference type="Proteomes" id="UP000015106"/>
    </source>
</evidence>
<feature type="signal peptide" evidence="1">
    <location>
        <begin position="1"/>
        <end position="18"/>
    </location>
</feature>
<reference evidence="2" key="3">
    <citation type="submission" date="2022-06" db="UniProtKB">
        <authorList>
            <consortium name="EnsemblPlants"/>
        </authorList>
    </citation>
    <scope>IDENTIFICATION</scope>
</reference>
<reference evidence="3" key="1">
    <citation type="journal article" date="2013" name="Nature">
        <title>Draft genome of the wheat A-genome progenitor Triticum urartu.</title>
        <authorList>
            <person name="Ling H.Q."/>
            <person name="Zhao S."/>
            <person name="Liu D."/>
            <person name="Wang J."/>
            <person name="Sun H."/>
            <person name="Zhang C."/>
            <person name="Fan H."/>
            <person name="Li D."/>
            <person name="Dong L."/>
            <person name="Tao Y."/>
            <person name="Gao C."/>
            <person name="Wu H."/>
            <person name="Li Y."/>
            <person name="Cui Y."/>
            <person name="Guo X."/>
            <person name="Zheng S."/>
            <person name="Wang B."/>
            <person name="Yu K."/>
            <person name="Liang Q."/>
            <person name="Yang W."/>
            <person name="Lou X."/>
            <person name="Chen J."/>
            <person name="Feng M."/>
            <person name="Jian J."/>
            <person name="Zhang X."/>
            <person name="Luo G."/>
            <person name="Jiang Y."/>
            <person name="Liu J."/>
            <person name="Wang Z."/>
            <person name="Sha Y."/>
            <person name="Zhang B."/>
            <person name="Wu H."/>
            <person name="Tang D."/>
            <person name="Shen Q."/>
            <person name="Xue P."/>
            <person name="Zou S."/>
            <person name="Wang X."/>
            <person name="Liu X."/>
            <person name="Wang F."/>
            <person name="Yang Y."/>
            <person name="An X."/>
            <person name="Dong Z."/>
            <person name="Zhang K."/>
            <person name="Zhang X."/>
            <person name="Luo M.C."/>
            <person name="Dvorak J."/>
            <person name="Tong Y."/>
            <person name="Wang J."/>
            <person name="Yang H."/>
            <person name="Li Z."/>
            <person name="Wang D."/>
            <person name="Zhang A."/>
            <person name="Wang J."/>
        </authorList>
    </citation>
    <scope>NUCLEOTIDE SEQUENCE</scope>
    <source>
        <strain evidence="3">cv. G1812</strain>
    </source>
</reference>
<name>A0A8R7V7G1_TRIUA</name>
<sequence length="69" mass="7943">MCLGQFLLYFLSHYLVLADFLKDGLVLCEDVNKNMYSQQRTQRCCGDVKYAPASLVFQIAMNIFVILMV</sequence>
<keyword evidence="3" id="KW-1185">Reference proteome</keyword>
<dbReference type="Proteomes" id="UP000015106">
    <property type="component" value="Chromosome 7"/>
</dbReference>
<protein>
    <submittedName>
        <fullName evidence="2">Uncharacterized protein</fullName>
    </submittedName>
</protein>
<accession>A0A8R7V7G1</accession>
<dbReference type="EnsemblPlants" id="TuG1812G0700003587.01.T01">
    <property type="protein sequence ID" value="TuG1812G0700003587.01.T01.cds272318"/>
    <property type="gene ID" value="TuG1812G0700003587.01"/>
</dbReference>
<dbReference type="AlphaFoldDB" id="A0A8R7V7G1"/>
<reference evidence="2" key="2">
    <citation type="submission" date="2018-03" db="EMBL/GenBank/DDBJ databases">
        <title>The Triticum urartu genome reveals the dynamic nature of wheat genome evolution.</title>
        <authorList>
            <person name="Ling H."/>
            <person name="Ma B."/>
            <person name="Shi X."/>
            <person name="Liu H."/>
            <person name="Dong L."/>
            <person name="Sun H."/>
            <person name="Cao Y."/>
            <person name="Gao Q."/>
            <person name="Zheng S."/>
            <person name="Li Y."/>
            <person name="Yu Y."/>
            <person name="Du H."/>
            <person name="Qi M."/>
            <person name="Li Y."/>
            <person name="Yu H."/>
            <person name="Cui Y."/>
            <person name="Wang N."/>
            <person name="Chen C."/>
            <person name="Wu H."/>
            <person name="Zhao Y."/>
            <person name="Zhang J."/>
            <person name="Li Y."/>
            <person name="Zhou W."/>
            <person name="Zhang B."/>
            <person name="Hu W."/>
            <person name="Eijk M."/>
            <person name="Tang J."/>
            <person name="Witsenboer H."/>
            <person name="Zhao S."/>
            <person name="Li Z."/>
            <person name="Zhang A."/>
            <person name="Wang D."/>
            <person name="Liang C."/>
        </authorList>
    </citation>
    <scope>NUCLEOTIDE SEQUENCE [LARGE SCALE GENOMIC DNA]</scope>
    <source>
        <strain evidence="2">cv. G1812</strain>
    </source>
</reference>
<evidence type="ECO:0000313" key="2">
    <source>
        <dbReference type="EnsemblPlants" id="TuG1812G0700003587.01.T01.cds272318"/>
    </source>
</evidence>